<accession>A0AB33JBM4</accession>
<gene>
    <name evidence="2" type="ORF">GTC17259_19970</name>
</gene>
<dbReference type="AlphaFoldDB" id="A0AB33JBM4"/>
<proteinExistence type="predicted"/>
<organism evidence="2">
    <name type="scientific">Prevotella sp. GTC17259</name>
    <dbReference type="NCBI Taxonomy" id="3236795"/>
    <lineage>
        <taxon>Bacteria</taxon>
        <taxon>Pseudomonadati</taxon>
        <taxon>Bacteroidota</taxon>
        <taxon>Bacteroidia</taxon>
        <taxon>Bacteroidales</taxon>
        <taxon>Prevotellaceae</taxon>
        <taxon>Prevotella</taxon>
    </lineage>
</organism>
<keyword evidence="1" id="KW-0732">Signal</keyword>
<evidence type="ECO:0008006" key="3">
    <source>
        <dbReference type="Google" id="ProtNLM"/>
    </source>
</evidence>
<reference evidence="2" key="1">
    <citation type="submission" date="2024-07" db="EMBL/GenBank/DDBJ databases">
        <title>Complete genome sequence of Prevotella sp. YM-2024 GTC17259.</title>
        <authorList>
            <person name="Hayashi M."/>
            <person name="Muto Y."/>
            <person name="Tanaka K."/>
            <person name="Niwa H."/>
        </authorList>
    </citation>
    <scope>NUCLEOTIDE SEQUENCE</scope>
    <source>
        <strain evidence="2">GTC17259</strain>
    </source>
</reference>
<feature type="signal peptide" evidence="1">
    <location>
        <begin position="1"/>
        <end position="33"/>
    </location>
</feature>
<sequence length="167" mass="18731">MNYLRIQRSILNTWVLAMMFTLAISILATSAYATTPKKTSPNTIYLRPGSIVFIQPTRAQLNRWMAVGNADDRETIRDMRYYVNEATKYLDTKGVASTKETSNKKFIYVNGDKEEIVDFLPSDAGGIAILCSSKGYKVVSTVDFVQSYTRIMTDPATTQNASVGRFQ</sequence>
<protein>
    <recommendedName>
        <fullName evidence="3">DUF4252 domain-containing protein</fullName>
    </recommendedName>
</protein>
<name>A0AB33JBM4_9BACT</name>
<feature type="chain" id="PRO_5044230162" description="DUF4252 domain-containing protein" evidence="1">
    <location>
        <begin position="34"/>
        <end position="167"/>
    </location>
</feature>
<evidence type="ECO:0000256" key="1">
    <source>
        <dbReference type="SAM" id="SignalP"/>
    </source>
</evidence>
<dbReference type="EMBL" id="AP035787">
    <property type="protein sequence ID" value="BFO76947.1"/>
    <property type="molecule type" value="Genomic_DNA"/>
</dbReference>
<evidence type="ECO:0000313" key="2">
    <source>
        <dbReference type="EMBL" id="BFO76947.1"/>
    </source>
</evidence>